<comment type="subcellular location">
    <subcellularLocation>
        <location evidence="1">Cell membrane</location>
        <topology evidence="1">Multi-pass membrane protein</topology>
    </subcellularLocation>
</comment>
<evidence type="ECO:0000256" key="6">
    <source>
        <dbReference type="ARBA" id="ARBA00023136"/>
    </source>
</evidence>
<dbReference type="EMBL" id="CAEZYV010000019">
    <property type="protein sequence ID" value="CAB4731515.1"/>
    <property type="molecule type" value="Genomic_DNA"/>
</dbReference>
<keyword evidence="3" id="KW-1003">Cell membrane</keyword>
<dbReference type="SUPFAM" id="SSF47240">
    <property type="entry name" value="Ferritin-like"/>
    <property type="match status" value="1"/>
</dbReference>
<dbReference type="SMART" id="SM00746">
    <property type="entry name" value="TRASH"/>
    <property type="match status" value="1"/>
</dbReference>
<protein>
    <submittedName>
        <fullName evidence="9">Unannotated protein</fullName>
    </submittedName>
</protein>
<dbReference type="PANTHER" id="PTHR42775:SF1">
    <property type="entry name" value="PERMEASE RV2963-RELATED"/>
    <property type="match status" value="1"/>
</dbReference>
<evidence type="ECO:0000256" key="1">
    <source>
        <dbReference type="ARBA" id="ARBA00004651"/>
    </source>
</evidence>
<dbReference type="Gene3D" id="1.10.620.20">
    <property type="entry name" value="Ribonucleotide Reductase, subunit A"/>
    <property type="match status" value="1"/>
</dbReference>
<feature type="transmembrane region" description="Helical" evidence="7">
    <location>
        <begin position="234"/>
        <end position="254"/>
    </location>
</feature>
<evidence type="ECO:0000256" key="4">
    <source>
        <dbReference type="ARBA" id="ARBA00022692"/>
    </source>
</evidence>
<feature type="transmembrane region" description="Helical" evidence="7">
    <location>
        <begin position="6"/>
        <end position="23"/>
    </location>
</feature>
<evidence type="ECO:0000256" key="3">
    <source>
        <dbReference type="ARBA" id="ARBA00022475"/>
    </source>
</evidence>
<evidence type="ECO:0000256" key="5">
    <source>
        <dbReference type="ARBA" id="ARBA00022989"/>
    </source>
</evidence>
<feature type="transmembrane region" description="Helical" evidence="7">
    <location>
        <begin position="71"/>
        <end position="95"/>
    </location>
</feature>
<dbReference type="GO" id="GO:0005886">
    <property type="term" value="C:plasma membrane"/>
    <property type="evidence" value="ECO:0007669"/>
    <property type="project" value="UniProtKB-SubCell"/>
</dbReference>
<name>A0A6J6SA84_9ZZZZ</name>
<dbReference type="PANTHER" id="PTHR42775">
    <property type="entry name" value="PERMEASE RV2963-RELATED"/>
    <property type="match status" value="1"/>
</dbReference>
<dbReference type="InterPro" id="IPR012348">
    <property type="entry name" value="RNR-like"/>
</dbReference>
<evidence type="ECO:0000259" key="8">
    <source>
        <dbReference type="SMART" id="SM00746"/>
    </source>
</evidence>
<organism evidence="9">
    <name type="scientific">freshwater metagenome</name>
    <dbReference type="NCBI Taxonomy" id="449393"/>
    <lineage>
        <taxon>unclassified sequences</taxon>
        <taxon>metagenomes</taxon>
        <taxon>ecological metagenomes</taxon>
    </lineage>
</organism>
<keyword evidence="6 7" id="KW-0472">Membrane</keyword>
<evidence type="ECO:0000256" key="7">
    <source>
        <dbReference type="SAM" id="Phobius"/>
    </source>
</evidence>
<feature type="domain" description="TRASH" evidence="8">
    <location>
        <begin position="342"/>
        <end position="380"/>
    </location>
</feature>
<feature type="transmembrane region" description="Helical" evidence="7">
    <location>
        <begin position="203"/>
        <end position="228"/>
    </location>
</feature>
<keyword evidence="4 7" id="KW-0812">Transmembrane</keyword>
<gene>
    <name evidence="9" type="ORF">UFOPK2788_00222</name>
</gene>
<keyword evidence="5 7" id="KW-1133">Transmembrane helix</keyword>
<dbReference type="AlphaFoldDB" id="A0A6J6SA84"/>
<comment type="similarity">
    <text evidence="2">Belongs to the UPF0718 family.</text>
</comment>
<dbReference type="InterPro" id="IPR007029">
    <property type="entry name" value="YHS_dom"/>
</dbReference>
<dbReference type="InterPro" id="IPR011017">
    <property type="entry name" value="TRASH_dom"/>
</dbReference>
<dbReference type="InterPro" id="IPR053166">
    <property type="entry name" value="UPF0718_permease"/>
</dbReference>
<evidence type="ECO:0000256" key="2">
    <source>
        <dbReference type="ARBA" id="ARBA00006386"/>
    </source>
</evidence>
<dbReference type="InterPro" id="IPR009078">
    <property type="entry name" value="Ferritin-like_SF"/>
</dbReference>
<feature type="transmembrane region" description="Helical" evidence="7">
    <location>
        <begin position="167"/>
        <end position="191"/>
    </location>
</feature>
<dbReference type="GO" id="GO:0016491">
    <property type="term" value="F:oxidoreductase activity"/>
    <property type="evidence" value="ECO:0007669"/>
    <property type="project" value="InterPro"/>
</dbReference>
<sequence length="388" mass="42762">MFFHTFWALVIGFTLSGAVQAFASRAKMKEQLGDDSFKSLFKASLFGVISSSCSYSASALSKSLFSKGANFTASMVFMFASTNLVIELGLVLWILMGWQFAVAEFIGGTIMILLLKILIPRLVPAHLIAKSRESYEMSESANSSRKPTWHDAAGYTIGDFKMLRTELVIGFVVAGLAAKLVPASFWNALFISGHGLISSIENAFIGPVIAFISFVCSVGNVPLAAALWHGGITFGGTISFIFADLISLPLVLIYRKYYGTKLAIRLTLVFWLVMSLSGLITEAIFKAIGQIPAPSHQMAHANSIGWNYTTILDFIALLLIIWVYWMYRNRVIDSEDQEFAKDWVCGMQVRISDAPASYELNGKMYYFCMPGCKDSFADNPGKFISVDK</sequence>
<feature type="transmembrane region" description="Helical" evidence="7">
    <location>
        <begin position="102"/>
        <end position="123"/>
    </location>
</feature>
<dbReference type="Pfam" id="PF04945">
    <property type="entry name" value="YHS"/>
    <property type="match status" value="1"/>
</dbReference>
<feature type="transmembrane region" description="Helical" evidence="7">
    <location>
        <begin position="43"/>
        <end position="65"/>
    </location>
</feature>
<feature type="transmembrane region" description="Helical" evidence="7">
    <location>
        <begin position="305"/>
        <end position="327"/>
    </location>
</feature>
<dbReference type="Pfam" id="PF03773">
    <property type="entry name" value="ArsP_1"/>
    <property type="match status" value="1"/>
</dbReference>
<dbReference type="InterPro" id="IPR005524">
    <property type="entry name" value="DUF318"/>
</dbReference>
<feature type="transmembrane region" description="Helical" evidence="7">
    <location>
        <begin position="266"/>
        <end position="285"/>
    </location>
</feature>
<proteinExistence type="inferred from homology"/>
<accession>A0A6J6SA84</accession>
<reference evidence="9" key="1">
    <citation type="submission" date="2020-05" db="EMBL/GenBank/DDBJ databases">
        <authorList>
            <person name="Chiriac C."/>
            <person name="Salcher M."/>
            <person name="Ghai R."/>
            <person name="Kavagutti S V."/>
        </authorList>
    </citation>
    <scope>NUCLEOTIDE SEQUENCE</scope>
</reference>
<evidence type="ECO:0000313" key="9">
    <source>
        <dbReference type="EMBL" id="CAB4731515.1"/>
    </source>
</evidence>